<dbReference type="AlphaFoldDB" id="A0ABD0LZW3"/>
<keyword evidence="2" id="KW-1185">Reference proteome</keyword>
<organism evidence="1 2">
    <name type="scientific">Batillaria attramentaria</name>
    <dbReference type="NCBI Taxonomy" id="370345"/>
    <lineage>
        <taxon>Eukaryota</taxon>
        <taxon>Metazoa</taxon>
        <taxon>Spiralia</taxon>
        <taxon>Lophotrochozoa</taxon>
        <taxon>Mollusca</taxon>
        <taxon>Gastropoda</taxon>
        <taxon>Caenogastropoda</taxon>
        <taxon>Sorbeoconcha</taxon>
        <taxon>Cerithioidea</taxon>
        <taxon>Batillariidae</taxon>
        <taxon>Batillaria</taxon>
    </lineage>
</organism>
<evidence type="ECO:0000313" key="1">
    <source>
        <dbReference type="EMBL" id="KAK7505082.1"/>
    </source>
</evidence>
<dbReference type="Proteomes" id="UP001519460">
    <property type="component" value="Unassembled WGS sequence"/>
</dbReference>
<comment type="caution">
    <text evidence="1">The sequence shown here is derived from an EMBL/GenBank/DDBJ whole genome shotgun (WGS) entry which is preliminary data.</text>
</comment>
<proteinExistence type="predicted"/>
<reference evidence="1 2" key="1">
    <citation type="journal article" date="2023" name="Sci. Data">
        <title>Genome assembly of the Korean intertidal mud-creeper Batillaria attramentaria.</title>
        <authorList>
            <person name="Patra A.K."/>
            <person name="Ho P.T."/>
            <person name="Jun S."/>
            <person name="Lee S.J."/>
            <person name="Kim Y."/>
            <person name="Won Y.J."/>
        </authorList>
    </citation>
    <scope>NUCLEOTIDE SEQUENCE [LARGE SCALE GENOMIC DNA]</scope>
    <source>
        <strain evidence="1">Wonlab-2016</strain>
    </source>
</reference>
<dbReference type="EMBL" id="JACVVK020000012">
    <property type="protein sequence ID" value="KAK7505082.1"/>
    <property type="molecule type" value="Genomic_DNA"/>
</dbReference>
<accession>A0ABD0LZW3</accession>
<name>A0ABD0LZW3_9CAEN</name>
<gene>
    <name evidence="1" type="ORF">BaRGS_00003652</name>
</gene>
<evidence type="ECO:0000313" key="2">
    <source>
        <dbReference type="Proteomes" id="UP001519460"/>
    </source>
</evidence>
<sequence>MSVGERTECHASMITIFKTDATSKHVMLISHNLDKLSPIFLCHIKKRLKTKNQILLSARRREGVSMWKALLVSALVGSVLAQDSIWSPEQKIWSQKRDTRVGV</sequence>
<protein>
    <submittedName>
        <fullName evidence="1">Uncharacterized protein</fullName>
    </submittedName>
</protein>